<evidence type="ECO:0000313" key="3">
    <source>
        <dbReference type="Proteomes" id="UP000236488"/>
    </source>
</evidence>
<evidence type="ECO:0000313" key="2">
    <source>
        <dbReference type="EMBL" id="PNV65709.1"/>
    </source>
</evidence>
<comment type="caution">
    <text evidence="2">The sequence shown here is derived from an EMBL/GenBank/DDBJ whole genome shotgun (WGS) entry which is preliminary data.</text>
</comment>
<gene>
    <name evidence="2" type="ORF">C2L80_05025</name>
</gene>
<organism evidence="2 3">
    <name type="scientific">Rubneribacter badeniensis</name>
    <dbReference type="NCBI Taxonomy" id="2070688"/>
    <lineage>
        <taxon>Bacteria</taxon>
        <taxon>Bacillati</taxon>
        <taxon>Actinomycetota</taxon>
        <taxon>Coriobacteriia</taxon>
        <taxon>Eggerthellales</taxon>
        <taxon>Eggerthellaceae</taxon>
        <taxon>Rubneribacter</taxon>
    </lineage>
</organism>
<dbReference type="Proteomes" id="UP000236488">
    <property type="component" value="Unassembled WGS sequence"/>
</dbReference>
<feature type="compositionally biased region" description="Basic and acidic residues" evidence="1">
    <location>
        <begin position="63"/>
        <end position="73"/>
    </location>
</feature>
<feature type="compositionally biased region" description="Low complexity" evidence="1">
    <location>
        <begin position="48"/>
        <end position="62"/>
    </location>
</feature>
<dbReference type="AlphaFoldDB" id="A0A2K2U609"/>
<dbReference type="EMBL" id="PPEL01000019">
    <property type="protein sequence ID" value="PNV65709.1"/>
    <property type="molecule type" value="Genomic_DNA"/>
</dbReference>
<name>A0A2K2U609_9ACTN</name>
<feature type="region of interest" description="Disordered" evidence="1">
    <location>
        <begin position="1"/>
        <end position="73"/>
    </location>
</feature>
<reference evidence="2 3" key="1">
    <citation type="journal article" date="2018" name="Int. J. Syst. Evol. Microbiol.">
        <title>Rubneribacter badeniensis gen. nov., sp. nov. and Enteroscipio rubneri gen. nov., sp. nov., new members of the Eggerthellaceae isolated from human faeces.</title>
        <authorList>
            <person name="Danylec N."/>
            <person name="Gobl A."/>
            <person name="Stoll D.A."/>
            <person name="Hetzer B."/>
            <person name="Kulling S.E."/>
            <person name="Huch M."/>
        </authorList>
    </citation>
    <scope>NUCLEOTIDE SEQUENCE [LARGE SCALE GENOMIC DNA]</scope>
    <source>
        <strain evidence="2 3">ResAG-85</strain>
    </source>
</reference>
<evidence type="ECO:0000256" key="1">
    <source>
        <dbReference type="SAM" id="MobiDB-lite"/>
    </source>
</evidence>
<feature type="compositionally biased region" description="Basic residues" evidence="1">
    <location>
        <begin position="33"/>
        <end position="47"/>
    </location>
</feature>
<keyword evidence="3" id="KW-1185">Reference proteome</keyword>
<proteinExistence type="predicted"/>
<sequence>MSKKRKRSPVALARRKGDGPSATRPNVDGWRNRPWRGGRKKRTRRTLRGATSAPPFSASTASEVREANPDARAARAFEKPIRIGLDDG</sequence>
<protein>
    <submittedName>
        <fullName evidence="2">Uncharacterized protein</fullName>
    </submittedName>
</protein>
<accession>A0A2K2U609</accession>